<sequence>MASHLQTIYSGRLLQDMDEDHSLRYHTTPFSQDTCPILLDDVKDALRQLPPKKAPGPDHLRQEMLAPLQPALAPILLFLFQLCWTWSYTPADWRLAQVVPIYKKGDPTEPGNHRPISLT</sequence>
<evidence type="ECO:0000313" key="2">
    <source>
        <dbReference type="Proteomes" id="UP000740926"/>
    </source>
</evidence>
<dbReference type="EMBL" id="JAANIU010008978">
    <property type="protein sequence ID" value="KAG1533926.1"/>
    <property type="molecule type" value="Genomic_DNA"/>
</dbReference>
<evidence type="ECO:0000313" key="1">
    <source>
        <dbReference type="EMBL" id="KAG1533926.1"/>
    </source>
</evidence>
<dbReference type="AlphaFoldDB" id="A0A9P6XWA2"/>
<dbReference type="Proteomes" id="UP000740926">
    <property type="component" value="Unassembled WGS sequence"/>
</dbReference>
<reference evidence="1 2" key="1">
    <citation type="journal article" date="2020" name="Microb. Genom.">
        <title>Genetic diversity of clinical and environmental Mucorales isolates obtained from an investigation of mucormycosis cases among solid organ transplant recipients.</title>
        <authorList>
            <person name="Nguyen M.H."/>
            <person name="Kaul D."/>
            <person name="Muto C."/>
            <person name="Cheng S.J."/>
            <person name="Richter R.A."/>
            <person name="Bruno V.M."/>
            <person name="Liu G."/>
            <person name="Beyhan S."/>
            <person name="Sundermann A.J."/>
            <person name="Mounaud S."/>
            <person name="Pasculle A.W."/>
            <person name="Nierman W.C."/>
            <person name="Driscoll E."/>
            <person name="Cumbie R."/>
            <person name="Clancy C.J."/>
            <person name="Dupont C.L."/>
        </authorList>
    </citation>
    <scope>NUCLEOTIDE SEQUENCE [LARGE SCALE GENOMIC DNA]</scope>
    <source>
        <strain evidence="1 2">GL24</strain>
    </source>
</reference>
<dbReference type="PANTHER" id="PTHR19446">
    <property type="entry name" value="REVERSE TRANSCRIPTASES"/>
    <property type="match status" value="1"/>
</dbReference>
<comment type="caution">
    <text evidence="1">The sequence shown here is derived from an EMBL/GenBank/DDBJ whole genome shotgun (WGS) entry which is preliminary data.</text>
</comment>
<gene>
    <name evidence="1" type="ORF">G6F50_015707</name>
</gene>
<protein>
    <recommendedName>
        <fullName evidence="3">Reverse transcriptase domain-containing protein</fullName>
    </recommendedName>
</protein>
<organism evidence="1 2">
    <name type="scientific">Rhizopus delemar</name>
    <dbReference type="NCBI Taxonomy" id="936053"/>
    <lineage>
        <taxon>Eukaryota</taxon>
        <taxon>Fungi</taxon>
        <taxon>Fungi incertae sedis</taxon>
        <taxon>Mucoromycota</taxon>
        <taxon>Mucoromycotina</taxon>
        <taxon>Mucoromycetes</taxon>
        <taxon>Mucorales</taxon>
        <taxon>Mucorineae</taxon>
        <taxon>Rhizopodaceae</taxon>
        <taxon>Rhizopus</taxon>
    </lineage>
</organism>
<proteinExistence type="predicted"/>
<evidence type="ECO:0008006" key="3">
    <source>
        <dbReference type="Google" id="ProtNLM"/>
    </source>
</evidence>
<keyword evidence="2" id="KW-1185">Reference proteome</keyword>
<accession>A0A9P6XWA2</accession>
<name>A0A9P6XWA2_9FUNG</name>